<feature type="region of interest" description="Disordered" evidence="1">
    <location>
        <begin position="1"/>
        <end position="77"/>
    </location>
</feature>
<dbReference type="CDD" id="cd17716">
    <property type="entry name" value="BRCT_microcephalin_rpt1"/>
    <property type="match status" value="1"/>
</dbReference>
<feature type="compositionally biased region" description="Low complexity" evidence="1">
    <location>
        <begin position="685"/>
        <end position="702"/>
    </location>
</feature>
<dbReference type="Gene3D" id="3.40.50.10190">
    <property type="entry name" value="BRCT domain"/>
    <property type="match status" value="1"/>
</dbReference>
<dbReference type="InterPro" id="IPR001357">
    <property type="entry name" value="BRCT_dom"/>
</dbReference>
<feature type="compositionally biased region" description="Basic and acidic residues" evidence="1">
    <location>
        <begin position="19"/>
        <end position="31"/>
    </location>
</feature>
<gene>
    <name evidence="3" type="ORF">V565_133100</name>
</gene>
<feature type="region of interest" description="Disordered" evidence="1">
    <location>
        <begin position="372"/>
        <end position="438"/>
    </location>
</feature>
<feature type="region of interest" description="Disordered" evidence="1">
    <location>
        <begin position="683"/>
        <end position="1127"/>
    </location>
</feature>
<feature type="compositionally biased region" description="Polar residues" evidence="1">
    <location>
        <begin position="860"/>
        <end position="869"/>
    </location>
</feature>
<dbReference type="SMART" id="SM00292">
    <property type="entry name" value="BRCT"/>
    <property type="match status" value="1"/>
</dbReference>
<evidence type="ECO:0000259" key="2">
    <source>
        <dbReference type="PROSITE" id="PS50172"/>
    </source>
</evidence>
<dbReference type="Pfam" id="PF00533">
    <property type="entry name" value="BRCT"/>
    <property type="match status" value="1"/>
</dbReference>
<feature type="region of interest" description="Disordered" evidence="1">
    <location>
        <begin position="453"/>
        <end position="592"/>
    </location>
</feature>
<organism evidence="3 4">
    <name type="scientific">Rhizoctonia solani 123E</name>
    <dbReference type="NCBI Taxonomy" id="1423351"/>
    <lineage>
        <taxon>Eukaryota</taxon>
        <taxon>Fungi</taxon>
        <taxon>Dikarya</taxon>
        <taxon>Basidiomycota</taxon>
        <taxon>Agaricomycotina</taxon>
        <taxon>Agaricomycetes</taxon>
        <taxon>Cantharellales</taxon>
        <taxon>Ceratobasidiaceae</taxon>
        <taxon>Rhizoctonia</taxon>
    </lineage>
</organism>
<dbReference type="SUPFAM" id="SSF52113">
    <property type="entry name" value="BRCT domain"/>
    <property type="match status" value="1"/>
</dbReference>
<feature type="compositionally biased region" description="Low complexity" evidence="1">
    <location>
        <begin position="774"/>
        <end position="786"/>
    </location>
</feature>
<keyword evidence="4" id="KW-1185">Reference proteome</keyword>
<dbReference type="HOGENOM" id="CLU_003294_0_0_1"/>
<evidence type="ECO:0000256" key="1">
    <source>
        <dbReference type="SAM" id="MobiDB-lite"/>
    </source>
</evidence>
<feature type="compositionally biased region" description="Basic residues" evidence="1">
    <location>
        <begin position="1"/>
        <end position="11"/>
    </location>
</feature>
<protein>
    <submittedName>
        <fullName evidence="3">PTCB-BRCT domain protein</fullName>
    </submittedName>
</protein>
<feature type="region of interest" description="Disordered" evidence="1">
    <location>
        <begin position="94"/>
        <end position="172"/>
    </location>
</feature>
<feature type="compositionally biased region" description="Basic residues" evidence="1">
    <location>
        <begin position="49"/>
        <end position="62"/>
    </location>
</feature>
<feature type="compositionally biased region" description="Basic and acidic residues" evidence="1">
    <location>
        <begin position="395"/>
        <end position="406"/>
    </location>
</feature>
<feature type="region of interest" description="Disordered" evidence="1">
    <location>
        <begin position="1246"/>
        <end position="1267"/>
    </location>
</feature>
<feature type="compositionally biased region" description="Polar residues" evidence="1">
    <location>
        <begin position="758"/>
        <end position="772"/>
    </location>
</feature>
<feature type="compositionally biased region" description="Polar residues" evidence="1">
    <location>
        <begin position="539"/>
        <end position="548"/>
    </location>
</feature>
<feature type="compositionally biased region" description="Pro residues" evidence="1">
    <location>
        <begin position="732"/>
        <end position="742"/>
    </location>
</feature>
<feature type="domain" description="BRCT" evidence="2">
    <location>
        <begin position="1129"/>
        <end position="1223"/>
    </location>
</feature>
<feature type="region of interest" description="Disordered" evidence="1">
    <location>
        <begin position="207"/>
        <end position="264"/>
    </location>
</feature>
<sequence>MPPRKKTRSTLKRSSSDLADDHANPKRPRADDGEDVISNISLDTAAAPRVRKPTTYKSKARQKAGLGIATPPRLTNFGFNLENKPKLGRALFHLSPSPRAKAKRSKVFASPKASRKRPKAKGGANTSAETSRMEITVDEEEQHQAPEESTSKSTLSDLDDEADQPRPLPVLSAIRPIQGPGLEIRTPLVGRVIPTLQSLSKRAQTTPIPLFAATPRQPVSQLPPISDDDNNPPPSPTKSNMVPIFAPTPSHAPPVPSTPAHKPRSIPIFTPSVNRTQDSPTKKFPPVFAPTENSLTSMTTPAHPNIIPTAPPKLPALSAALPATDIPETPTAKGRSLPTFTPKLLFPPPIVEEPQERAPVSRVSKAPVFGGVLEDEESTPRASRQVEHPQQTPEMRVEKTETKPVEEVEPEQIVEVETKPVEEDEPADVSMADLFNSSTLEFTPRSERVLCGEQGFFAPPQAQDESECIPSSQPSERVESSQPLGRIETSEPEIKHSSLFGARMTRSRSRSESAPASGSATRGGSVAPSRAGSVALSGADSQASQTKAPSRAPSLIPENEPVVSKSRRNSAAPKSRENSVPPKKRSRSRSVVVEIPVSATSAPHSASALTPIVTDQPILAALGSQAESRMNSMDEYRTSPTAAMMMDTPADAGTPSFPDADSMNPETSPLSSIPDDMSFSFMNHGDTTVGDTAAGDTTAGDTTMRDAGDATVRQDQDGDASMQIRDSAATPASPPFSPPAPTSPVSSLPASPGKRPLPSSSPTRPGETTTPEQVVAPISSVVAPVAGFPRSHSRSSSLTSLSDMPDDHDDNPMEVEELIPAEPKKSMIPVVKRSGTPGPPPRPPTPGKTKTPFGPRTDTGIANGTTPGPSRNGVGMGLASVKKSGIPTPGPAKNGLFASSSKPAGFSASTSTAALGLGNPTTASRSALPARTRSGVPKARSLAAPTASTAAKARTKVVTAPPPSRSRITSFMKPNSTINRPPPSSSSAIVPPSVPAGTNPSPRKGQSKDDSDLPGPRRSMISQDTQASLSSLSNALEKLARPSLGNLRSAFPPRPGTSMGFVPPPRPGSSLGFAEKRATGGDLGSSAGPGASKHAIKPPSTSTAKGKAKAKETGDDATYEDSSKKVNDDPNAPLRACVIFVDVRTADGEDAGSLFVDMLRGLGAKIVSRPTPSATHFVFKSGHQATLTKYKTYEDPRPFLVGIAWVVQCVEKRARVDEEAFRVKTDEVSALDLKRRRKAELPHQMQFMARDPNPSGPKFGTRSAEANAVSKSLEASAVEVMQDAELAAERGKQRTQQKLFPRVRDRSPS</sequence>
<name>A0A074SDK2_9AGAM</name>
<dbReference type="InterPro" id="IPR036420">
    <property type="entry name" value="BRCT_dom_sf"/>
</dbReference>
<feature type="compositionally biased region" description="Low complexity" evidence="1">
    <location>
        <begin position="847"/>
        <end position="857"/>
    </location>
</feature>
<comment type="caution">
    <text evidence="3">The sequence shown here is derived from an EMBL/GenBank/DDBJ whole genome shotgun (WGS) entry which is preliminary data.</text>
</comment>
<dbReference type="EMBL" id="AZST01000572">
    <property type="protein sequence ID" value="KEP48127.1"/>
    <property type="molecule type" value="Genomic_DNA"/>
</dbReference>
<feature type="compositionally biased region" description="Low complexity" evidence="1">
    <location>
        <begin position="939"/>
        <end position="959"/>
    </location>
</feature>
<feature type="compositionally biased region" description="Polar residues" evidence="1">
    <location>
        <begin position="966"/>
        <end position="979"/>
    </location>
</feature>
<evidence type="ECO:0000313" key="4">
    <source>
        <dbReference type="Proteomes" id="UP000027456"/>
    </source>
</evidence>
<proteinExistence type="predicted"/>
<feature type="compositionally biased region" description="Polar residues" evidence="1">
    <location>
        <begin position="1020"/>
        <end position="1034"/>
    </location>
</feature>
<feature type="compositionally biased region" description="Polar residues" evidence="1">
    <location>
        <begin position="469"/>
        <end position="483"/>
    </location>
</feature>
<dbReference type="STRING" id="1423351.A0A074SDK2"/>
<dbReference type="PROSITE" id="PS50172">
    <property type="entry name" value="BRCT"/>
    <property type="match status" value="1"/>
</dbReference>
<feature type="compositionally biased region" description="Basic and acidic residues" evidence="1">
    <location>
        <begin position="703"/>
        <end position="716"/>
    </location>
</feature>
<reference evidence="3 4" key="1">
    <citation type="submission" date="2013-12" db="EMBL/GenBank/DDBJ databases">
        <authorList>
            <person name="Cubeta M."/>
            <person name="Pakala S."/>
            <person name="Fedorova N."/>
            <person name="Thomas E."/>
            <person name="Dean R."/>
            <person name="Jabaji S."/>
            <person name="Neate S."/>
            <person name="Toda T."/>
            <person name="Tavantzis S."/>
            <person name="Vilgalys R."/>
            <person name="Bharathan N."/>
            <person name="Pakala S."/>
            <person name="Losada L.S."/>
            <person name="Zafar N."/>
            <person name="Nierman W."/>
        </authorList>
    </citation>
    <scope>NUCLEOTIDE SEQUENCE [LARGE SCALE GENOMIC DNA]</scope>
    <source>
        <strain evidence="3 4">123E</strain>
    </source>
</reference>
<feature type="compositionally biased region" description="Pro residues" evidence="1">
    <location>
        <begin position="837"/>
        <end position="846"/>
    </location>
</feature>
<feature type="compositionally biased region" description="Polar residues" evidence="1">
    <location>
        <begin position="897"/>
        <end position="925"/>
    </location>
</feature>
<dbReference type="Proteomes" id="UP000027456">
    <property type="component" value="Unassembled WGS sequence"/>
</dbReference>
<feature type="region of interest" description="Disordered" evidence="1">
    <location>
        <begin position="1287"/>
        <end position="1309"/>
    </location>
</feature>
<accession>A0A074SDK2</accession>
<feature type="compositionally biased region" description="Acidic residues" evidence="1">
    <location>
        <begin position="804"/>
        <end position="819"/>
    </location>
</feature>
<dbReference type="OrthoDB" id="2384350at2759"/>
<evidence type="ECO:0000313" key="3">
    <source>
        <dbReference type="EMBL" id="KEP48127.1"/>
    </source>
</evidence>
<feature type="compositionally biased region" description="Low complexity" evidence="1">
    <location>
        <begin position="743"/>
        <end position="752"/>
    </location>
</feature>